<dbReference type="Gramene" id="Solyc11g012230.2.1">
    <property type="protein sequence ID" value="Solyc11g012230.2.1.1"/>
    <property type="gene ID" value="Solyc11g012230.2"/>
</dbReference>
<evidence type="ECO:0000313" key="1">
    <source>
        <dbReference type="EnsemblPlants" id="Solyc11g012230.2.1.1"/>
    </source>
</evidence>
<sequence>YRSGQVILVGLINLPYLINSKKAINSVHALSSVLPLKKGGKNNQKLVKIIKLSANGPEIILGTKNFPFKIFLITISTLKATP</sequence>
<dbReference type="AlphaFoldDB" id="A0A3Q7IRZ2"/>
<dbReference type="InParanoid" id="A0A3Q7IRZ2"/>
<organism evidence="1">
    <name type="scientific">Solanum lycopersicum</name>
    <name type="common">Tomato</name>
    <name type="synonym">Lycopersicon esculentum</name>
    <dbReference type="NCBI Taxonomy" id="4081"/>
    <lineage>
        <taxon>Eukaryota</taxon>
        <taxon>Viridiplantae</taxon>
        <taxon>Streptophyta</taxon>
        <taxon>Embryophyta</taxon>
        <taxon>Tracheophyta</taxon>
        <taxon>Spermatophyta</taxon>
        <taxon>Magnoliopsida</taxon>
        <taxon>eudicotyledons</taxon>
        <taxon>Gunneridae</taxon>
        <taxon>Pentapetalae</taxon>
        <taxon>asterids</taxon>
        <taxon>lamiids</taxon>
        <taxon>Solanales</taxon>
        <taxon>Solanaceae</taxon>
        <taxon>Solanoideae</taxon>
        <taxon>Solaneae</taxon>
        <taxon>Solanum</taxon>
        <taxon>Solanum subgen. Lycopersicon</taxon>
    </lineage>
</organism>
<reference evidence="1" key="2">
    <citation type="submission" date="2019-01" db="UniProtKB">
        <authorList>
            <consortium name="EnsemblPlants"/>
        </authorList>
    </citation>
    <scope>IDENTIFICATION</scope>
    <source>
        <strain evidence="1">cv. Heinz 1706</strain>
    </source>
</reference>
<name>A0A3Q7IRZ2_SOLLC</name>
<dbReference type="EnsemblPlants" id="Solyc11g012230.2.1">
    <property type="protein sequence ID" value="Solyc11g012230.2.1.1"/>
    <property type="gene ID" value="Solyc11g012230.2"/>
</dbReference>
<proteinExistence type="predicted"/>
<keyword evidence="2" id="KW-1185">Reference proteome</keyword>
<dbReference type="Proteomes" id="UP000004994">
    <property type="component" value="Chromosome 11"/>
</dbReference>
<evidence type="ECO:0000313" key="2">
    <source>
        <dbReference type="Proteomes" id="UP000004994"/>
    </source>
</evidence>
<reference evidence="1" key="1">
    <citation type="journal article" date="2012" name="Nature">
        <title>The tomato genome sequence provides insights into fleshy fruit evolution.</title>
        <authorList>
            <consortium name="Tomato Genome Consortium"/>
        </authorList>
    </citation>
    <scope>NUCLEOTIDE SEQUENCE [LARGE SCALE GENOMIC DNA]</scope>
    <source>
        <strain evidence="1">cv. Heinz 1706</strain>
    </source>
</reference>
<protein>
    <submittedName>
        <fullName evidence="1">Uncharacterized protein</fullName>
    </submittedName>
</protein>
<accession>A0A3Q7IRZ2</accession>